<sequence length="345" mass="40335">MSEQKTLTGLEDNKFFFKKGLCGLTNLGNTCFMNTIIQCLNNTIDFSKYFISDAWKDDINEDKNEKHLVEQWVHLCKGLWFKNAVITPTSFHRIVQITAHSKGYPEFLGFGQNDSQEFLQFFLECMHNGLSREVIMNINGEVQCELDKMELESTKQWISYFKNDYSPIIDMFYGQLYSKITNDKNSDKSETFEPFSNLALEIPDKEGDLNIYNCLDHFCKTEEVPDFGDADKNYNKSLSLWKTPGQLVVFFKRFDNFGRKNNKNIQFPIKNLNLEKYVMGYDQDDSKYDLYAISNHIGGTSGGHYYAYVKNSDQNWYKYNDKYVSSLSEDDLITPEAYCLFYKKK</sequence>
<accession>A0A6C0LYJ3</accession>
<evidence type="ECO:0000313" key="2">
    <source>
        <dbReference type="EMBL" id="QHU35105.1"/>
    </source>
</evidence>
<dbReference type="InterPro" id="IPR050185">
    <property type="entry name" value="Ub_carboxyl-term_hydrolase"/>
</dbReference>
<evidence type="ECO:0000259" key="1">
    <source>
        <dbReference type="PROSITE" id="PS50235"/>
    </source>
</evidence>
<dbReference type="InterPro" id="IPR038765">
    <property type="entry name" value="Papain-like_cys_pep_sf"/>
</dbReference>
<dbReference type="InterPro" id="IPR018200">
    <property type="entry name" value="USP_CS"/>
</dbReference>
<dbReference type="CDD" id="cd02674">
    <property type="entry name" value="Peptidase_C19R"/>
    <property type="match status" value="1"/>
</dbReference>
<dbReference type="InterPro" id="IPR028889">
    <property type="entry name" value="USP"/>
</dbReference>
<dbReference type="PROSITE" id="PS00973">
    <property type="entry name" value="USP_2"/>
    <property type="match status" value="1"/>
</dbReference>
<feature type="domain" description="USP" evidence="1">
    <location>
        <begin position="22"/>
        <end position="345"/>
    </location>
</feature>
<dbReference type="GO" id="GO:0004843">
    <property type="term" value="F:cysteine-type deubiquitinase activity"/>
    <property type="evidence" value="ECO:0007669"/>
    <property type="project" value="InterPro"/>
</dbReference>
<protein>
    <recommendedName>
        <fullName evidence="1">USP domain-containing protein</fullName>
    </recommendedName>
</protein>
<dbReference type="SUPFAM" id="SSF54001">
    <property type="entry name" value="Cysteine proteinases"/>
    <property type="match status" value="1"/>
</dbReference>
<dbReference type="PROSITE" id="PS50235">
    <property type="entry name" value="USP_3"/>
    <property type="match status" value="1"/>
</dbReference>
<dbReference type="Gene3D" id="3.90.70.10">
    <property type="entry name" value="Cysteine proteinases"/>
    <property type="match status" value="1"/>
</dbReference>
<dbReference type="AlphaFoldDB" id="A0A6C0LYJ3"/>
<dbReference type="GO" id="GO:0016579">
    <property type="term" value="P:protein deubiquitination"/>
    <property type="evidence" value="ECO:0007669"/>
    <property type="project" value="InterPro"/>
</dbReference>
<dbReference type="EMBL" id="MN740583">
    <property type="protein sequence ID" value="QHU35105.1"/>
    <property type="molecule type" value="Genomic_DNA"/>
</dbReference>
<proteinExistence type="predicted"/>
<dbReference type="InterPro" id="IPR001394">
    <property type="entry name" value="Peptidase_C19_UCH"/>
</dbReference>
<organism evidence="2">
    <name type="scientific">viral metagenome</name>
    <dbReference type="NCBI Taxonomy" id="1070528"/>
    <lineage>
        <taxon>unclassified sequences</taxon>
        <taxon>metagenomes</taxon>
        <taxon>organismal metagenomes</taxon>
    </lineage>
</organism>
<dbReference type="Pfam" id="PF00443">
    <property type="entry name" value="UCH"/>
    <property type="match status" value="1"/>
</dbReference>
<reference evidence="2" key="1">
    <citation type="journal article" date="2020" name="Nature">
        <title>Giant virus diversity and host interactions through global metagenomics.</title>
        <authorList>
            <person name="Schulz F."/>
            <person name="Roux S."/>
            <person name="Paez-Espino D."/>
            <person name="Jungbluth S."/>
            <person name="Walsh D.A."/>
            <person name="Denef V.J."/>
            <person name="McMahon K.D."/>
            <person name="Konstantinidis K.T."/>
            <person name="Eloe-Fadrosh E.A."/>
            <person name="Kyrpides N.C."/>
            <person name="Woyke T."/>
        </authorList>
    </citation>
    <scope>NUCLEOTIDE SEQUENCE</scope>
    <source>
        <strain evidence="2">GVMAG-S-1017745-26</strain>
    </source>
</reference>
<dbReference type="PANTHER" id="PTHR21646:SF46">
    <property type="entry name" value="UBIQUITIN CARBOXYL-TERMINAL HYDROLASE"/>
    <property type="match status" value="1"/>
</dbReference>
<name>A0A6C0LYJ3_9ZZZZ</name>
<dbReference type="PANTHER" id="PTHR21646">
    <property type="entry name" value="UBIQUITIN CARBOXYL-TERMINAL HYDROLASE"/>
    <property type="match status" value="1"/>
</dbReference>